<keyword evidence="2" id="KW-1185">Reference proteome</keyword>
<evidence type="ECO:0000313" key="1">
    <source>
        <dbReference type="EMBL" id="KAE9521251.1"/>
    </source>
</evidence>
<name>A0A6G0SU66_APHGL</name>
<accession>A0A6G0SU66</accession>
<organism evidence="1 2">
    <name type="scientific">Aphis glycines</name>
    <name type="common">Soybean aphid</name>
    <dbReference type="NCBI Taxonomy" id="307491"/>
    <lineage>
        <taxon>Eukaryota</taxon>
        <taxon>Metazoa</taxon>
        <taxon>Ecdysozoa</taxon>
        <taxon>Arthropoda</taxon>
        <taxon>Hexapoda</taxon>
        <taxon>Insecta</taxon>
        <taxon>Pterygota</taxon>
        <taxon>Neoptera</taxon>
        <taxon>Paraneoptera</taxon>
        <taxon>Hemiptera</taxon>
        <taxon>Sternorrhyncha</taxon>
        <taxon>Aphidomorpha</taxon>
        <taxon>Aphidoidea</taxon>
        <taxon>Aphididae</taxon>
        <taxon>Aphidini</taxon>
        <taxon>Aphis</taxon>
        <taxon>Aphis</taxon>
    </lineage>
</organism>
<dbReference type="Proteomes" id="UP000475862">
    <property type="component" value="Unassembled WGS sequence"/>
</dbReference>
<proteinExistence type="predicted"/>
<dbReference type="OrthoDB" id="8225712at2759"/>
<protein>
    <submittedName>
        <fullName evidence="1">Uncharacterized protein</fullName>
    </submittedName>
</protein>
<dbReference type="EMBL" id="VYZN01003172">
    <property type="protein sequence ID" value="KAE9521251.1"/>
    <property type="molecule type" value="Genomic_DNA"/>
</dbReference>
<evidence type="ECO:0000313" key="2">
    <source>
        <dbReference type="Proteomes" id="UP000475862"/>
    </source>
</evidence>
<dbReference type="AlphaFoldDB" id="A0A6G0SU66"/>
<reference evidence="1 2" key="1">
    <citation type="submission" date="2019-08" db="EMBL/GenBank/DDBJ databases">
        <title>The genome of the soybean aphid Biotype 1, its phylome, world population structure and adaptation to the North American continent.</title>
        <authorList>
            <person name="Giordano R."/>
            <person name="Donthu R.K."/>
            <person name="Hernandez A.G."/>
            <person name="Wright C.L."/>
            <person name="Zimin A.V."/>
        </authorList>
    </citation>
    <scope>NUCLEOTIDE SEQUENCE [LARGE SCALE GENOMIC DNA]</scope>
    <source>
        <tissue evidence="1">Whole aphids</tissue>
    </source>
</reference>
<gene>
    <name evidence="1" type="ORF">AGLY_018343</name>
</gene>
<sequence>MSSVVEMIIKQCHYLYKNQSLADISATHDCLKAQTLFFRGLVEHDLQNNSGPCIHPDLLAVPTHPAGKTNIGGIAQPVPLTAIHIVTKTPRSADVIAPICFFPLVATTLDDLLKFMALDKLVASGCLRERLEFRFKNFVNQSGPGIRFFPHTSGYFRPSLCANWYAILLTDLFSMITSSAAALINSAVNPLLVFLI</sequence>
<comment type="caution">
    <text evidence="1">The sequence shown here is derived from an EMBL/GenBank/DDBJ whole genome shotgun (WGS) entry which is preliminary data.</text>
</comment>